<keyword evidence="3" id="KW-1185">Reference proteome</keyword>
<sequence length="507" mass="55987">MSIVNQNAPNALEDATNHGHSALSRYRKHGGKRDLEHYIAEFERPLNTCPPNYPCRAAAQSNLATAQFILCRVDDTNASWEIPLGLYHNALAARPVGHADRPSTLIQLAAAYLARFEEQGDGFDGAQVETSLHEATELSSYDSHELQAVSFMLQLYAGHRVGPDDGSGESPVDSDSSSRLTDEDPWNSSVPLLKRFERYGDLADLERAIGLLQKLVRSVSHIGEPSDLEHAIPTLRDANNLSHRGHPDRPSCLNNLGISFITCFERLGELSDLEHAMLALREAVDLTPHGHPDKLSCLNNLGICLITRTPLTSPLMSTLMSDLEHAISTHRAAIDLTPHGHPNNPTRTTLHAILTHREAVDLIPHGHPEKPSMLNNLGLSFVTRFERLGELSDLEDAISLYSHSASVPIGPINVRFRASQNWISCTRRIHHPPLLHAYSIAINLLHELAWIDLSLTHRYAELNRGADVVHEAAAAALDSEFLELAVEWLEKGRSIVWGELPSASRLL</sequence>
<evidence type="ECO:0000313" key="3">
    <source>
        <dbReference type="Proteomes" id="UP001194468"/>
    </source>
</evidence>
<dbReference type="InterPro" id="IPR011990">
    <property type="entry name" value="TPR-like_helical_dom_sf"/>
</dbReference>
<reference evidence="2" key="2">
    <citation type="journal article" date="2020" name="Nat. Commun.">
        <title>Large-scale genome sequencing of mycorrhizal fungi provides insights into the early evolution of symbiotic traits.</title>
        <authorList>
            <person name="Miyauchi S."/>
            <person name="Kiss E."/>
            <person name="Kuo A."/>
            <person name="Drula E."/>
            <person name="Kohler A."/>
            <person name="Sanchez-Garcia M."/>
            <person name="Morin E."/>
            <person name="Andreopoulos B."/>
            <person name="Barry K.W."/>
            <person name="Bonito G."/>
            <person name="Buee M."/>
            <person name="Carver A."/>
            <person name="Chen C."/>
            <person name="Cichocki N."/>
            <person name="Clum A."/>
            <person name="Culley D."/>
            <person name="Crous P.W."/>
            <person name="Fauchery L."/>
            <person name="Girlanda M."/>
            <person name="Hayes R.D."/>
            <person name="Keri Z."/>
            <person name="LaButti K."/>
            <person name="Lipzen A."/>
            <person name="Lombard V."/>
            <person name="Magnuson J."/>
            <person name="Maillard F."/>
            <person name="Murat C."/>
            <person name="Nolan M."/>
            <person name="Ohm R.A."/>
            <person name="Pangilinan J."/>
            <person name="Pereira M.F."/>
            <person name="Perotto S."/>
            <person name="Peter M."/>
            <person name="Pfister S."/>
            <person name="Riley R."/>
            <person name="Sitrit Y."/>
            <person name="Stielow J.B."/>
            <person name="Szollosi G."/>
            <person name="Zifcakova L."/>
            <person name="Stursova M."/>
            <person name="Spatafora J.W."/>
            <person name="Tedersoo L."/>
            <person name="Vaario L.M."/>
            <person name="Yamada A."/>
            <person name="Yan M."/>
            <person name="Wang P."/>
            <person name="Xu J."/>
            <person name="Bruns T."/>
            <person name="Baldrian P."/>
            <person name="Vilgalys R."/>
            <person name="Dunand C."/>
            <person name="Henrissat B."/>
            <person name="Grigoriev I.V."/>
            <person name="Hibbett D."/>
            <person name="Nagy L.G."/>
            <person name="Martin F.M."/>
        </authorList>
    </citation>
    <scope>NUCLEOTIDE SEQUENCE</scope>
    <source>
        <strain evidence="2">BED1</strain>
    </source>
</reference>
<dbReference type="AlphaFoldDB" id="A0AAD4BID7"/>
<reference evidence="2" key="1">
    <citation type="submission" date="2019-10" db="EMBL/GenBank/DDBJ databases">
        <authorList>
            <consortium name="DOE Joint Genome Institute"/>
            <person name="Kuo A."/>
            <person name="Miyauchi S."/>
            <person name="Kiss E."/>
            <person name="Drula E."/>
            <person name="Kohler A."/>
            <person name="Sanchez-Garcia M."/>
            <person name="Andreopoulos B."/>
            <person name="Barry K.W."/>
            <person name="Bonito G."/>
            <person name="Buee M."/>
            <person name="Carver A."/>
            <person name="Chen C."/>
            <person name="Cichocki N."/>
            <person name="Clum A."/>
            <person name="Culley D."/>
            <person name="Crous P.W."/>
            <person name="Fauchery L."/>
            <person name="Girlanda M."/>
            <person name="Hayes R."/>
            <person name="Keri Z."/>
            <person name="LaButti K."/>
            <person name="Lipzen A."/>
            <person name="Lombard V."/>
            <person name="Magnuson J."/>
            <person name="Maillard F."/>
            <person name="Morin E."/>
            <person name="Murat C."/>
            <person name="Nolan M."/>
            <person name="Ohm R."/>
            <person name="Pangilinan J."/>
            <person name="Pereira M."/>
            <person name="Perotto S."/>
            <person name="Peter M."/>
            <person name="Riley R."/>
            <person name="Sitrit Y."/>
            <person name="Stielow B."/>
            <person name="Szollosi G."/>
            <person name="Zifcakova L."/>
            <person name="Stursova M."/>
            <person name="Spatafora J.W."/>
            <person name="Tedersoo L."/>
            <person name="Vaario L.-M."/>
            <person name="Yamada A."/>
            <person name="Yan M."/>
            <person name="Wang P."/>
            <person name="Xu J."/>
            <person name="Bruns T."/>
            <person name="Baldrian P."/>
            <person name="Vilgalys R."/>
            <person name="Henrissat B."/>
            <person name="Grigoriev I.V."/>
            <person name="Hibbett D."/>
            <person name="Nagy L.G."/>
            <person name="Martin F.M."/>
        </authorList>
    </citation>
    <scope>NUCLEOTIDE SEQUENCE</scope>
    <source>
        <strain evidence="2">BED1</strain>
    </source>
</reference>
<accession>A0AAD4BID7</accession>
<dbReference type="Gene3D" id="1.25.40.10">
    <property type="entry name" value="Tetratricopeptide repeat domain"/>
    <property type="match status" value="1"/>
</dbReference>
<dbReference type="Proteomes" id="UP001194468">
    <property type="component" value="Unassembled WGS sequence"/>
</dbReference>
<dbReference type="EMBL" id="WHUW01000052">
    <property type="protein sequence ID" value="KAF8431187.1"/>
    <property type="molecule type" value="Genomic_DNA"/>
</dbReference>
<feature type="compositionally biased region" description="Low complexity" evidence="1">
    <location>
        <begin position="168"/>
        <end position="178"/>
    </location>
</feature>
<gene>
    <name evidence="2" type="ORF">L210DRAFT_3651244</name>
</gene>
<evidence type="ECO:0000256" key="1">
    <source>
        <dbReference type="SAM" id="MobiDB-lite"/>
    </source>
</evidence>
<feature type="region of interest" description="Disordered" evidence="1">
    <location>
        <begin position="162"/>
        <end position="185"/>
    </location>
</feature>
<name>A0AAD4BID7_BOLED</name>
<protein>
    <recommendedName>
        <fullName evidence="4">TPR-like protein</fullName>
    </recommendedName>
</protein>
<organism evidence="2 3">
    <name type="scientific">Boletus edulis BED1</name>
    <dbReference type="NCBI Taxonomy" id="1328754"/>
    <lineage>
        <taxon>Eukaryota</taxon>
        <taxon>Fungi</taxon>
        <taxon>Dikarya</taxon>
        <taxon>Basidiomycota</taxon>
        <taxon>Agaricomycotina</taxon>
        <taxon>Agaricomycetes</taxon>
        <taxon>Agaricomycetidae</taxon>
        <taxon>Boletales</taxon>
        <taxon>Boletineae</taxon>
        <taxon>Boletaceae</taxon>
        <taxon>Boletoideae</taxon>
        <taxon>Boletus</taxon>
    </lineage>
</organism>
<evidence type="ECO:0000313" key="2">
    <source>
        <dbReference type="EMBL" id="KAF8431187.1"/>
    </source>
</evidence>
<evidence type="ECO:0008006" key="4">
    <source>
        <dbReference type="Google" id="ProtNLM"/>
    </source>
</evidence>
<comment type="caution">
    <text evidence="2">The sequence shown here is derived from an EMBL/GenBank/DDBJ whole genome shotgun (WGS) entry which is preliminary data.</text>
</comment>
<proteinExistence type="predicted"/>